<evidence type="ECO:0000313" key="2">
    <source>
        <dbReference type="Proteomes" id="UP000248329"/>
    </source>
</evidence>
<name>A0AC61KXS8_9EURY</name>
<evidence type="ECO:0000313" key="1">
    <source>
        <dbReference type="EMBL" id="PXF56185.1"/>
    </source>
</evidence>
<organism evidence="1 2">
    <name type="scientific">Candidatus Methanogaster sp</name>
    <dbReference type="NCBI Taxonomy" id="3386292"/>
    <lineage>
        <taxon>Archaea</taxon>
        <taxon>Methanobacteriati</taxon>
        <taxon>Methanobacteriota</taxon>
        <taxon>Stenosarchaea group</taxon>
        <taxon>Methanomicrobia</taxon>
        <taxon>Methanosarcinales</taxon>
        <taxon>ANME-2 cluster</taxon>
        <taxon>Candidatus Methanogasteraceae</taxon>
        <taxon>Candidatus Methanogaster</taxon>
    </lineage>
</organism>
<reference evidence="1" key="1">
    <citation type="submission" date="2018-01" db="EMBL/GenBank/DDBJ databases">
        <authorList>
            <person name="Krukenberg V."/>
        </authorList>
    </citation>
    <scope>NUCLEOTIDE SEQUENCE</scope>
    <source>
        <strain evidence="1">E20ANME2</strain>
    </source>
</reference>
<protein>
    <submittedName>
        <fullName evidence="1">Uncharacterized protein</fullName>
    </submittedName>
</protein>
<comment type="caution">
    <text evidence="1">The sequence shown here is derived from an EMBL/GenBank/DDBJ whole genome shotgun (WGS) entry which is preliminary data.</text>
</comment>
<proteinExistence type="predicted"/>
<accession>A0AC61KXS8</accession>
<dbReference type="EMBL" id="PQXF01000119">
    <property type="protein sequence ID" value="PXF56185.1"/>
    <property type="molecule type" value="Genomic_DNA"/>
</dbReference>
<gene>
    <name evidence="1" type="ORF">C4B59_17290</name>
</gene>
<sequence length="168" mass="18729">MPDKKSLQIQSLQDELKDYKALTKALKILAGEVSCVLNEIAEKSGSKDICVSMGEDAGRRLGKHAREKFGKIEKVEEALDICIYHTDSWYGYDLEVDHIEDGTIYINVFKCFVRDILQDRGLSIGSPLCGITRGYLIGALKELTGKDVDVQIVYGNIEGVCKEKIIVK</sequence>
<dbReference type="Proteomes" id="UP000248329">
    <property type="component" value="Unassembled WGS sequence"/>
</dbReference>